<evidence type="ECO:0000313" key="1">
    <source>
        <dbReference type="EMBL" id="RIA89607.1"/>
    </source>
</evidence>
<gene>
    <name evidence="1" type="ORF">C1645_824607</name>
</gene>
<evidence type="ECO:0000313" key="2">
    <source>
        <dbReference type="Proteomes" id="UP000265703"/>
    </source>
</evidence>
<name>A0A397T0M7_9GLOM</name>
<comment type="caution">
    <text evidence="1">The sequence shown here is derived from an EMBL/GenBank/DDBJ whole genome shotgun (WGS) entry which is preliminary data.</text>
</comment>
<protein>
    <submittedName>
        <fullName evidence="1">Uncharacterized protein</fullName>
    </submittedName>
</protein>
<dbReference type="Proteomes" id="UP000265703">
    <property type="component" value="Unassembled WGS sequence"/>
</dbReference>
<sequence length="141" mass="16417">MAESLMKSNKKTIEEFGKNLMVVEVCYYIEFQEYPNTSENGFYSYKENGIICNYVNSVSKELDKDHIFVNFSNPLFKNTFEANKKFYERTTLCTFVKAHKYKCEYINKNGIKCNRMPKLGEITQAAGLINESDAVEECFMV</sequence>
<reference evidence="1 2" key="1">
    <citation type="submission" date="2018-06" db="EMBL/GenBank/DDBJ databases">
        <title>Comparative genomics reveals the genomic features of Rhizophagus irregularis, R. cerebriforme, R. diaphanum and Gigaspora rosea, and their symbiotic lifestyle signature.</title>
        <authorList>
            <person name="Morin E."/>
            <person name="San Clemente H."/>
            <person name="Chen E.C.H."/>
            <person name="De La Providencia I."/>
            <person name="Hainaut M."/>
            <person name="Kuo A."/>
            <person name="Kohler A."/>
            <person name="Murat C."/>
            <person name="Tang N."/>
            <person name="Roy S."/>
            <person name="Loubradou J."/>
            <person name="Henrissat B."/>
            <person name="Grigoriev I.V."/>
            <person name="Corradi N."/>
            <person name="Roux C."/>
            <person name="Martin F.M."/>
        </authorList>
    </citation>
    <scope>NUCLEOTIDE SEQUENCE [LARGE SCALE GENOMIC DNA]</scope>
    <source>
        <strain evidence="1 2">DAOM 227022</strain>
    </source>
</reference>
<proteinExistence type="predicted"/>
<accession>A0A397T0M7</accession>
<dbReference type="AlphaFoldDB" id="A0A397T0M7"/>
<dbReference type="OrthoDB" id="2402156at2759"/>
<keyword evidence="2" id="KW-1185">Reference proteome</keyword>
<organism evidence="1 2">
    <name type="scientific">Glomus cerebriforme</name>
    <dbReference type="NCBI Taxonomy" id="658196"/>
    <lineage>
        <taxon>Eukaryota</taxon>
        <taxon>Fungi</taxon>
        <taxon>Fungi incertae sedis</taxon>
        <taxon>Mucoromycota</taxon>
        <taxon>Glomeromycotina</taxon>
        <taxon>Glomeromycetes</taxon>
        <taxon>Glomerales</taxon>
        <taxon>Glomeraceae</taxon>
        <taxon>Glomus</taxon>
    </lineage>
</organism>
<dbReference type="EMBL" id="QKYT01000213">
    <property type="protein sequence ID" value="RIA89607.1"/>
    <property type="molecule type" value="Genomic_DNA"/>
</dbReference>